<gene>
    <name evidence="1" type="ORF">AMORRO_LOCUS15441</name>
</gene>
<reference evidence="1" key="1">
    <citation type="submission" date="2021-06" db="EMBL/GenBank/DDBJ databases">
        <authorList>
            <person name="Kallberg Y."/>
            <person name="Tangrot J."/>
            <person name="Rosling A."/>
        </authorList>
    </citation>
    <scope>NUCLEOTIDE SEQUENCE</scope>
    <source>
        <strain evidence="1">CL551</strain>
    </source>
</reference>
<evidence type="ECO:0000313" key="2">
    <source>
        <dbReference type="Proteomes" id="UP000789342"/>
    </source>
</evidence>
<comment type="caution">
    <text evidence="1">The sequence shown here is derived from an EMBL/GenBank/DDBJ whole genome shotgun (WGS) entry which is preliminary data.</text>
</comment>
<evidence type="ECO:0000313" key="1">
    <source>
        <dbReference type="EMBL" id="CAG8753226.1"/>
    </source>
</evidence>
<dbReference type="EMBL" id="CAJVPV010036457">
    <property type="protein sequence ID" value="CAG8753226.1"/>
    <property type="molecule type" value="Genomic_DNA"/>
</dbReference>
<organism evidence="1 2">
    <name type="scientific">Acaulospora morrowiae</name>
    <dbReference type="NCBI Taxonomy" id="94023"/>
    <lineage>
        <taxon>Eukaryota</taxon>
        <taxon>Fungi</taxon>
        <taxon>Fungi incertae sedis</taxon>
        <taxon>Mucoromycota</taxon>
        <taxon>Glomeromycotina</taxon>
        <taxon>Glomeromycetes</taxon>
        <taxon>Diversisporales</taxon>
        <taxon>Acaulosporaceae</taxon>
        <taxon>Acaulospora</taxon>
    </lineage>
</organism>
<feature type="non-terminal residue" evidence="1">
    <location>
        <position position="1"/>
    </location>
</feature>
<accession>A0A9N9NQY2</accession>
<protein>
    <submittedName>
        <fullName evidence="1">13145_t:CDS:1</fullName>
    </submittedName>
</protein>
<sequence>KLPYVVMHLAGDAPIMEKTVRDAALMLLLRINRWKNRSRPHPTIQYEQRLIQQGCQLGCTDPGSFRGWLKFIDYRDSEFPS</sequence>
<dbReference type="AlphaFoldDB" id="A0A9N9NQY2"/>
<keyword evidence="2" id="KW-1185">Reference proteome</keyword>
<dbReference type="Proteomes" id="UP000789342">
    <property type="component" value="Unassembled WGS sequence"/>
</dbReference>
<proteinExistence type="predicted"/>
<name>A0A9N9NQY2_9GLOM</name>